<sequence length="120" mass="13823">MSEMQSSKRGRRRRTPLKELYPGFPYVNESVMDPEAIKAQRFAINLGETIKEFIERGECSSLRDFSRKVGIAHNMLISYMDGSVWIDGHTLAKLETMTGRPLWDPRTVRRKLPPQNEPDG</sequence>
<keyword evidence="2" id="KW-1185">Reference proteome</keyword>
<dbReference type="EMBL" id="FOGQ01000027">
    <property type="protein sequence ID" value="SES35047.1"/>
    <property type="molecule type" value="Genomic_DNA"/>
</dbReference>
<accession>A0A1H9WMY3</accession>
<evidence type="ECO:0000313" key="2">
    <source>
        <dbReference type="Proteomes" id="UP000198929"/>
    </source>
</evidence>
<dbReference type="Proteomes" id="UP000198929">
    <property type="component" value="Unassembled WGS sequence"/>
</dbReference>
<evidence type="ECO:0000313" key="1">
    <source>
        <dbReference type="EMBL" id="SES35047.1"/>
    </source>
</evidence>
<dbReference type="AlphaFoldDB" id="A0A1H9WMY3"/>
<organism evidence="1 2">
    <name type="scientific">Corynebacterium cystitidis DSM 20524</name>
    <dbReference type="NCBI Taxonomy" id="1121357"/>
    <lineage>
        <taxon>Bacteria</taxon>
        <taxon>Bacillati</taxon>
        <taxon>Actinomycetota</taxon>
        <taxon>Actinomycetes</taxon>
        <taxon>Mycobacteriales</taxon>
        <taxon>Corynebacteriaceae</taxon>
        <taxon>Corynebacterium</taxon>
    </lineage>
</organism>
<protein>
    <submittedName>
        <fullName evidence="1">Uncharacterized protein</fullName>
    </submittedName>
</protein>
<gene>
    <name evidence="1" type="ORF">SAMN05661109_02813</name>
</gene>
<dbReference type="RefSeq" id="WP_143063505.1">
    <property type="nucleotide sequence ID" value="NZ_CP047199.1"/>
</dbReference>
<name>A0A1H9WMY3_9CORY</name>
<reference evidence="2" key="1">
    <citation type="submission" date="2016-10" db="EMBL/GenBank/DDBJ databases">
        <authorList>
            <person name="Varghese N."/>
            <person name="Submissions S."/>
        </authorList>
    </citation>
    <scope>NUCLEOTIDE SEQUENCE [LARGE SCALE GENOMIC DNA]</scope>
    <source>
        <strain evidence="2">DSM 20524</strain>
    </source>
</reference>
<proteinExistence type="predicted"/>